<dbReference type="AlphaFoldDB" id="A0AAU9K7P7"/>
<evidence type="ECO:0000259" key="4">
    <source>
        <dbReference type="SMART" id="SM00474"/>
    </source>
</evidence>
<proteinExistence type="predicted"/>
<dbReference type="Gene3D" id="1.20.1050.130">
    <property type="match status" value="1"/>
</dbReference>
<dbReference type="PROSITE" id="PS50297">
    <property type="entry name" value="ANK_REP_REGION"/>
    <property type="match status" value="3"/>
</dbReference>
<dbReference type="InterPro" id="IPR002110">
    <property type="entry name" value="Ankyrin_rpt"/>
</dbReference>
<dbReference type="Proteomes" id="UP001162131">
    <property type="component" value="Unassembled WGS sequence"/>
</dbReference>
<dbReference type="EMBL" id="CAJZBQ010000062">
    <property type="protein sequence ID" value="CAG9335754.1"/>
    <property type="molecule type" value="Genomic_DNA"/>
</dbReference>
<keyword evidence="2 3" id="KW-0040">ANK repeat</keyword>
<comment type="caution">
    <text evidence="5">The sequence shown here is derived from an EMBL/GenBank/DDBJ whole genome shotgun (WGS) entry which is preliminary data.</text>
</comment>
<dbReference type="SUPFAM" id="SSF53098">
    <property type="entry name" value="Ribonuclease H-like"/>
    <property type="match status" value="1"/>
</dbReference>
<keyword evidence="6" id="KW-1185">Reference proteome</keyword>
<dbReference type="PANTHER" id="PTHR24161">
    <property type="entry name" value="ANK_REP_REGION DOMAIN-CONTAINING PROTEIN-RELATED"/>
    <property type="match status" value="1"/>
</dbReference>
<evidence type="ECO:0000313" key="6">
    <source>
        <dbReference type="Proteomes" id="UP001162131"/>
    </source>
</evidence>
<dbReference type="Gene3D" id="1.25.40.20">
    <property type="entry name" value="Ankyrin repeat-containing domain"/>
    <property type="match status" value="3"/>
</dbReference>
<accession>A0AAU9K7P7</accession>
<dbReference type="GO" id="GO:0008408">
    <property type="term" value="F:3'-5' exonuclease activity"/>
    <property type="evidence" value="ECO:0007669"/>
    <property type="project" value="InterPro"/>
</dbReference>
<dbReference type="GO" id="GO:0006139">
    <property type="term" value="P:nucleobase-containing compound metabolic process"/>
    <property type="evidence" value="ECO:0007669"/>
    <property type="project" value="InterPro"/>
</dbReference>
<dbReference type="PROSITE" id="PS50088">
    <property type="entry name" value="ANK_REPEAT"/>
    <property type="match status" value="4"/>
</dbReference>
<dbReference type="InterPro" id="IPR036770">
    <property type="entry name" value="Ankyrin_rpt-contain_sf"/>
</dbReference>
<dbReference type="InterPro" id="IPR002562">
    <property type="entry name" value="3'-5'_exonuclease_dom"/>
</dbReference>
<feature type="repeat" description="ANK" evidence="3">
    <location>
        <begin position="358"/>
        <end position="390"/>
    </location>
</feature>
<evidence type="ECO:0000256" key="3">
    <source>
        <dbReference type="PROSITE-ProRule" id="PRU00023"/>
    </source>
</evidence>
<evidence type="ECO:0000313" key="5">
    <source>
        <dbReference type="EMBL" id="CAG9335754.1"/>
    </source>
</evidence>
<protein>
    <recommendedName>
        <fullName evidence="4">3'-5' exonuclease domain-containing protein</fullName>
    </recommendedName>
</protein>
<organism evidence="5 6">
    <name type="scientific">Blepharisma stoltei</name>
    <dbReference type="NCBI Taxonomy" id="1481888"/>
    <lineage>
        <taxon>Eukaryota</taxon>
        <taxon>Sar</taxon>
        <taxon>Alveolata</taxon>
        <taxon>Ciliophora</taxon>
        <taxon>Postciliodesmatophora</taxon>
        <taxon>Heterotrichea</taxon>
        <taxon>Heterotrichida</taxon>
        <taxon>Blepharismidae</taxon>
        <taxon>Blepharisma</taxon>
    </lineage>
</organism>
<dbReference type="InterPro" id="IPR036282">
    <property type="entry name" value="Glutathione-S-Trfase_C_sf"/>
</dbReference>
<dbReference type="SMART" id="SM00474">
    <property type="entry name" value="35EXOc"/>
    <property type="match status" value="1"/>
</dbReference>
<dbReference type="SUPFAM" id="SSF48403">
    <property type="entry name" value="Ankyrin repeat"/>
    <property type="match status" value="2"/>
</dbReference>
<feature type="domain" description="3'-5' exonuclease" evidence="4">
    <location>
        <begin position="673"/>
        <end position="844"/>
    </location>
</feature>
<feature type="repeat" description="ANK" evidence="3">
    <location>
        <begin position="325"/>
        <end position="357"/>
    </location>
</feature>
<reference evidence="5" key="1">
    <citation type="submission" date="2021-09" db="EMBL/GenBank/DDBJ databases">
        <authorList>
            <consortium name="AG Swart"/>
            <person name="Singh M."/>
            <person name="Singh A."/>
            <person name="Seah K."/>
            <person name="Emmerich C."/>
        </authorList>
    </citation>
    <scope>NUCLEOTIDE SEQUENCE</scope>
    <source>
        <strain evidence="5">ATCC30299</strain>
    </source>
</reference>
<evidence type="ECO:0000256" key="2">
    <source>
        <dbReference type="ARBA" id="ARBA00023043"/>
    </source>
</evidence>
<dbReference type="GO" id="GO:0003676">
    <property type="term" value="F:nucleic acid binding"/>
    <property type="evidence" value="ECO:0007669"/>
    <property type="project" value="InterPro"/>
</dbReference>
<feature type="repeat" description="ANK" evidence="3">
    <location>
        <begin position="177"/>
        <end position="209"/>
    </location>
</feature>
<sequence>MDWYQEALSKFCNSRPPSSEWVSFIDSINYEKPHLSYGYINEYLLSKTFLTGPQLSSEDFYLAYKLKNIPSFAKLLTSKLKPQHLCRWFHHIFTIFPDESYEIYKKHAEIIDSRLIEALKSNDMKKFQSLLGLVNINARDSICEGPRPIHIACKLGNFEALNKLIENGASIETLDEEGLTPIFYAVKCKNIEMFKYLVTLGANVFHIENQKRSLFFWAASAQRLDILDILIEKGCDANARTILGRTALSKAAWNGAIDIIKYLLKIPEIQLNTPDGKLRTPLHNAVWGCAGGRLHKKMGKNSNDCPEAAELLLDHGADIEAMDDSGNTPLCIAASTKAENSLKLLIARGGNVYHQNSYGYPPLHQACYRGHVDCVQILLDYGVDINSKCKNGWTSLEDSIHFNKEKVVDLLLSRNAICDENTIKIGLKDGKFPIIQKLFSYSSRNPDDFISYCLEEGNDENTLWVLENSKRDINLEELRLGLRRSKKIADLVLGKWDKEIPNEILEMGIEFRLEINDLLSQLSPTARALHLAISKGNEALALKMIEKDNELWKKTDESTGQTALHIAARYGKCQIAANLVKMAWDPIQYITLEDKEGLNAIMISEIHNFPYFSALLRDLYKQASQKEIFSYVKNIEFTETSEPVPKHPLTLEEMQNNFYSINATLKEIKETETIWVDTQELLESMKSYFQDIKVIGFDLEYHNFDAKKGCICLVQISSGEKDFVVDLLTNRKNIGEFLRNLMLDQEKLKIFHGSDSDLAWLQNDFSAFAVNIFDTARAYKIIAGEIEAQSLASLINIYLGIKIDKTFQIADWRIRPIPKPMLEYARCDAHYLPFLYLRMKSELSAEQLELLANTFNAMCQKSSSSKLTRVDITNCG</sequence>
<dbReference type="SUPFAM" id="SSF47616">
    <property type="entry name" value="GST C-terminal domain-like"/>
    <property type="match status" value="1"/>
</dbReference>
<dbReference type="PANTHER" id="PTHR24161:SF121">
    <property type="entry name" value="M-PHASE PHOSPHOPROTEIN 8"/>
    <property type="match status" value="1"/>
</dbReference>
<name>A0AAU9K7P7_9CILI</name>
<dbReference type="Pfam" id="PF12796">
    <property type="entry name" value="Ank_2"/>
    <property type="match status" value="3"/>
</dbReference>
<keyword evidence="1" id="KW-0677">Repeat</keyword>
<dbReference type="Pfam" id="PF00023">
    <property type="entry name" value="Ank"/>
    <property type="match status" value="1"/>
</dbReference>
<dbReference type="InterPro" id="IPR012337">
    <property type="entry name" value="RNaseH-like_sf"/>
</dbReference>
<dbReference type="InterPro" id="IPR036397">
    <property type="entry name" value="RNaseH_sf"/>
</dbReference>
<feature type="repeat" description="ANK" evidence="3">
    <location>
        <begin position="144"/>
        <end position="176"/>
    </location>
</feature>
<dbReference type="Gene3D" id="3.30.420.10">
    <property type="entry name" value="Ribonuclease H-like superfamily/Ribonuclease H"/>
    <property type="match status" value="1"/>
</dbReference>
<dbReference type="SMART" id="SM00248">
    <property type="entry name" value="ANK"/>
    <property type="match status" value="9"/>
</dbReference>
<gene>
    <name evidence="5" type="ORF">BSTOLATCC_MIC64217</name>
</gene>
<dbReference type="Pfam" id="PF01612">
    <property type="entry name" value="DNA_pol_A_exo1"/>
    <property type="match status" value="1"/>
</dbReference>
<evidence type="ECO:0000256" key="1">
    <source>
        <dbReference type="ARBA" id="ARBA00022737"/>
    </source>
</evidence>